<evidence type="ECO:0000259" key="1">
    <source>
        <dbReference type="Pfam" id="PF00384"/>
    </source>
</evidence>
<feature type="non-terminal residue" evidence="2">
    <location>
        <position position="79"/>
    </location>
</feature>
<dbReference type="PANTHER" id="PTHR43105:SF2">
    <property type="entry name" value="RESPIRATORY NITRATE REDUCTASE 2 ALPHA CHAIN"/>
    <property type="match status" value="1"/>
</dbReference>
<feature type="non-terminal residue" evidence="2">
    <location>
        <position position="1"/>
    </location>
</feature>
<evidence type="ECO:0000313" key="3">
    <source>
        <dbReference type="Proteomes" id="UP000653002"/>
    </source>
</evidence>
<dbReference type="GO" id="GO:0016491">
    <property type="term" value="F:oxidoreductase activity"/>
    <property type="evidence" value="ECO:0007669"/>
    <property type="project" value="InterPro"/>
</dbReference>
<dbReference type="Gene3D" id="3.40.50.12440">
    <property type="match status" value="1"/>
</dbReference>
<dbReference type="SUPFAM" id="SSF53706">
    <property type="entry name" value="Formate dehydrogenase/DMSO reductase, domains 1-3"/>
    <property type="match status" value="1"/>
</dbReference>
<organism evidence="2 3">
    <name type="scientific">Xanthomonas citri pv. citri</name>
    <dbReference type="NCBI Taxonomy" id="611301"/>
    <lineage>
        <taxon>Bacteria</taxon>
        <taxon>Pseudomonadati</taxon>
        <taxon>Pseudomonadota</taxon>
        <taxon>Gammaproteobacteria</taxon>
        <taxon>Lysobacterales</taxon>
        <taxon>Lysobacteraceae</taxon>
        <taxon>Xanthomonas</taxon>
    </lineage>
</organism>
<dbReference type="Proteomes" id="UP000653002">
    <property type="component" value="Unassembled WGS sequence"/>
</dbReference>
<dbReference type="AlphaFoldDB" id="A0A8I0HEF7"/>
<dbReference type="Pfam" id="PF00384">
    <property type="entry name" value="Molybdopterin"/>
    <property type="match status" value="1"/>
</dbReference>
<evidence type="ECO:0000313" key="2">
    <source>
        <dbReference type="EMBL" id="MBD4338813.1"/>
    </source>
</evidence>
<name>A0A8I0HEF7_XANCI</name>
<dbReference type="GO" id="GO:0016020">
    <property type="term" value="C:membrane"/>
    <property type="evidence" value="ECO:0007669"/>
    <property type="project" value="TreeGrafter"/>
</dbReference>
<dbReference type="InterPro" id="IPR050123">
    <property type="entry name" value="Prok_molybdopt-oxidoreductase"/>
</dbReference>
<dbReference type="EMBL" id="JAABFR010001725">
    <property type="protein sequence ID" value="MBD4338813.1"/>
    <property type="molecule type" value="Genomic_DNA"/>
</dbReference>
<comment type="caution">
    <text evidence="2">The sequence shown here is derived from an EMBL/GenBank/DDBJ whole genome shotgun (WGS) entry which is preliminary data.</text>
</comment>
<proteinExistence type="predicted"/>
<dbReference type="InterPro" id="IPR006656">
    <property type="entry name" value="Mopterin_OxRdtase"/>
</dbReference>
<dbReference type="PANTHER" id="PTHR43105">
    <property type="entry name" value="RESPIRATORY NITRATE REDUCTASE"/>
    <property type="match status" value="1"/>
</dbReference>
<feature type="domain" description="Molybdopterin oxidoreductase" evidence="1">
    <location>
        <begin position="3"/>
        <end position="79"/>
    </location>
</feature>
<accession>A0A8I0HEF7</accession>
<reference evidence="2" key="1">
    <citation type="submission" date="2020-01" db="EMBL/GenBank/DDBJ databases">
        <authorList>
            <person name="Richard D."/>
        </authorList>
    </citation>
    <scope>NUCLEOTIDE SEQUENCE</scope>
    <source>
        <strain evidence="2">JP541</strain>
    </source>
</reference>
<gene>
    <name evidence="2" type="ORF">GUH15_22705</name>
</gene>
<sequence length="79" mass="8699">ASLISTIKKHGPDRIFGFTPLPAMSMTSFASGARFLSMLGASMVSFYDWYCDLPPASPQIWGEQTDVPESADWYNAGYI</sequence>
<protein>
    <submittedName>
        <fullName evidence="2">Molybdopterin-dependent oxidoreductase</fullName>
    </submittedName>
</protein>